<dbReference type="Proteomes" id="UP000054217">
    <property type="component" value="Unassembled WGS sequence"/>
</dbReference>
<proteinExistence type="predicted"/>
<dbReference type="OrthoDB" id="5340910at2759"/>
<evidence type="ECO:0008006" key="4">
    <source>
        <dbReference type="Google" id="ProtNLM"/>
    </source>
</evidence>
<accession>A0A0C3JFY9</accession>
<keyword evidence="3" id="KW-1185">Reference proteome</keyword>
<dbReference type="EMBL" id="KN831958">
    <property type="protein sequence ID" value="KIO07998.1"/>
    <property type="molecule type" value="Genomic_DNA"/>
</dbReference>
<dbReference type="AlphaFoldDB" id="A0A0C3JFY9"/>
<reference evidence="3" key="2">
    <citation type="submission" date="2015-01" db="EMBL/GenBank/DDBJ databases">
        <title>Evolutionary Origins and Diversification of the Mycorrhizal Mutualists.</title>
        <authorList>
            <consortium name="DOE Joint Genome Institute"/>
            <consortium name="Mycorrhizal Genomics Consortium"/>
            <person name="Kohler A."/>
            <person name="Kuo A."/>
            <person name="Nagy L.G."/>
            <person name="Floudas D."/>
            <person name="Copeland A."/>
            <person name="Barry K.W."/>
            <person name="Cichocki N."/>
            <person name="Veneault-Fourrey C."/>
            <person name="LaButti K."/>
            <person name="Lindquist E.A."/>
            <person name="Lipzen A."/>
            <person name="Lundell T."/>
            <person name="Morin E."/>
            <person name="Murat C."/>
            <person name="Riley R."/>
            <person name="Ohm R."/>
            <person name="Sun H."/>
            <person name="Tunlid A."/>
            <person name="Henrissat B."/>
            <person name="Grigoriev I.V."/>
            <person name="Hibbett D.S."/>
            <person name="Martin F."/>
        </authorList>
    </citation>
    <scope>NUCLEOTIDE SEQUENCE [LARGE SCALE GENOMIC DNA]</scope>
    <source>
        <strain evidence="3">Marx 270</strain>
    </source>
</reference>
<reference evidence="2 3" key="1">
    <citation type="submission" date="2014-04" db="EMBL/GenBank/DDBJ databases">
        <authorList>
            <consortium name="DOE Joint Genome Institute"/>
            <person name="Kuo A."/>
            <person name="Kohler A."/>
            <person name="Costa M.D."/>
            <person name="Nagy L.G."/>
            <person name="Floudas D."/>
            <person name="Copeland A."/>
            <person name="Barry K.W."/>
            <person name="Cichocki N."/>
            <person name="Veneault-Fourrey C."/>
            <person name="LaButti K."/>
            <person name="Lindquist E.A."/>
            <person name="Lipzen A."/>
            <person name="Lundell T."/>
            <person name="Morin E."/>
            <person name="Murat C."/>
            <person name="Sun H."/>
            <person name="Tunlid A."/>
            <person name="Henrissat B."/>
            <person name="Grigoriev I.V."/>
            <person name="Hibbett D.S."/>
            <person name="Martin F."/>
            <person name="Nordberg H.P."/>
            <person name="Cantor M.N."/>
            <person name="Hua S.X."/>
        </authorList>
    </citation>
    <scope>NUCLEOTIDE SEQUENCE [LARGE SCALE GENOMIC DNA]</scope>
    <source>
        <strain evidence="2 3">Marx 270</strain>
    </source>
</reference>
<dbReference type="InParanoid" id="A0A0C3JFY9"/>
<gene>
    <name evidence="2" type="ORF">M404DRAFT_378541</name>
</gene>
<organism evidence="2 3">
    <name type="scientific">Pisolithus tinctorius Marx 270</name>
    <dbReference type="NCBI Taxonomy" id="870435"/>
    <lineage>
        <taxon>Eukaryota</taxon>
        <taxon>Fungi</taxon>
        <taxon>Dikarya</taxon>
        <taxon>Basidiomycota</taxon>
        <taxon>Agaricomycotina</taxon>
        <taxon>Agaricomycetes</taxon>
        <taxon>Agaricomycetidae</taxon>
        <taxon>Boletales</taxon>
        <taxon>Sclerodermatineae</taxon>
        <taxon>Pisolithaceae</taxon>
        <taxon>Pisolithus</taxon>
    </lineage>
</organism>
<keyword evidence="1" id="KW-0472">Membrane</keyword>
<keyword evidence="1" id="KW-0812">Transmembrane</keyword>
<feature type="transmembrane region" description="Helical" evidence="1">
    <location>
        <begin position="20"/>
        <end position="42"/>
    </location>
</feature>
<dbReference type="HOGENOM" id="CLU_918506_0_0_1"/>
<name>A0A0C3JFY9_PISTI</name>
<evidence type="ECO:0000313" key="2">
    <source>
        <dbReference type="EMBL" id="KIO07998.1"/>
    </source>
</evidence>
<sequence>MSPILATRDDNSSSVGMSKGLYIAGFTLVGLLVAGLSLWLLVRCYKKRMGEKRNDERGAAFLHVKGIRKAGDIVPTARGRIPNAFSRENMTASVVLPDRVLMRQAYPASQTSTPASFVQSQATTTFDPPLQAPMSPLNPAHFRLSHVSTHSAHSPIAHPSFAQSRTSSFSAGSAASASPHARPVRQLFDPVLSDELPLTRLGEYLAIFESFDDGWCLVIRDNSRPRRSSITSAIIGFRGRNSNALNADTAEGTQQDIGLVPAWVFVKPMKGLTVERPMRVSSVDALKLGLGGAEPSRDTMISWSNFA</sequence>
<keyword evidence="1" id="KW-1133">Transmembrane helix</keyword>
<evidence type="ECO:0000313" key="3">
    <source>
        <dbReference type="Proteomes" id="UP000054217"/>
    </source>
</evidence>
<evidence type="ECO:0000256" key="1">
    <source>
        <dbReference type="SAM" id="Phobius"/>
    </source>
</evidence>
<protein>
    <recommendedName>
        <fullName evidence="4">SH3 domain-containing protein</fullName>
    </recommendedName>
</protein>
<dbReference type="STRING" id="870435.A0A0C3JFY9"/>